<dbReference type="Proteomes" id="UP000318103">
    <property type="component" value="Unassembled WGS sequence"/>
</dbReference>
<feature type="signal peptide" evidence="1">
    <location>
        <begin position="1"/>
        <end position="28"/>
    </location>
</feature>
<sequence>MSSPLTLRRVFLATTLTCVAVLATGCSAGSTATFRGTAAATTPGAPATKAPAATTPAAAYAGMWRAIPSSGPELQIAAAPTTRWCRKSPNRRVCCRPAALATPSVLVYEAYIPDGTTFAGQSLPPIRGLSPEVSRRANLLLGRGSGMRVQPGRQEEFDQLHTDYFAVWDRSRAYAAAVLALPRART</sequence>
<keyword evidence="3" id="KW-1185">Reference proteome</keyword>
<feature type="chain" id="PRO_5038753225" description="Lipoprotein" evidence="1">
    <location>
        <begin position="29"/>
        <end position="186"/>
    </location>
</feature>
<keyword evidence="1" id="KW-0732">Signal</keyword>
<evidence type="ECO:0000256" key="1">
    <source>
        <dbReference type="SAM" id="SignalP"/>
    </source>
</evidence>
<name>A0A542TH55_9ACTN</name>
<dbReference type="AlphaFoldDB" id="A0A542TH55"/>
<proteinExistence type="predicted"/>
<accession>A0A542TH55</accession>
<protein>
    <recommendedName>
        <fullName evidence="4">Lipoprotein</fullName>
    </recommendedName>
</protein>
<reference evidence="2 3" key="1">
    <citation type="submission" date="2019-06" db="EMBL/GenBank/DDBJ databases">
        <title>Sequencing the genomes of 1000 actinobacteria strains.</title>
        <authorList>
            <person name="Klenk H.-P."/>
        </authorList>
    </citation>
    <scope>NUCLEOTIDE SEQUENCE [LARGE SCALE GENOMIC DNA]</scope>
    <source>
        <strain evidence="2 3">DSM 41929</strain>
    </source>
</reference>
<evidence type="ECO:0008006" key="4">
    <source>
        <dbReference type="Google" id="ProtNLM"/>
    </source>
</evidence>
<gene>
    <name evidence="2" type="ORF">FB563_6215</name>
</gene>
<evidence type="ECO:0000313" key="2">
    <source>
        <dbReference type="EMBL" id="TQK86128.1"/>
    </source>
</evidence>
<dbReference type="EMBL" id="VFNX01000002">
    <property type="protein sequence ID" value="TQK86128.1"/>
    <property type="molecule type" value="Genomic_DNA"/>
</dbReference>
<comment type="caution">
    <text evidence="2">The sequence shown here is derived from an EMBL/GenBank/DDBJ whole genome shotgun (WGS) entry which is preliminary data.</text>
</comment>
<organism evidence="2 3">
    <name type="scientific">Streptomyces puniciscabiei</name>
    <dbReference type="NCBI Taxonomy" id="164348"/>
    <lineage>
        <taxon>Bacteria</taxon>
        <taxon>Bacillati</taxon>
        <taxon>Actinomycetota</taxon>
        <taxon>Actinomycetes</taxon>
        <taxon>Kitasatosporales</taxon>
        <taxon>Streptomycetaceae</taxon>
        <taxon>Streptomyces</taxon>
    </lineage>
</organism>
<evidence type="ECO:0000313" key="3">
    <source>
        <dbReference type="Proteomes" id="UP000318103"/>
    </source>
</evidence>